<dbReference type="GO" id="GO:0003677">
    <property type="term" value="F:DNA binding"/>
    <property type="evidence" value="ECO:0007669"/>
    <property type="project" value="UniProtKB-KW"/>
</dbReference>
<reference evidence="6 7" key="1">
    <citation type="submission" date="2023-07" db="EMBL/GenBank/DDBJ databases">
        <title>Sorghum-associated microbial communities from plants grown in Nebraska, USA.</title>
        <authorList>
            <person name="Schachtman D."/>
        </authorList>
    </citation>
    <scope>NUCLEOTIDE SEQUENCE [LARGE SCALE GENOMIC DNA]</scope>
    <source>
        <strain evidence="6 7">4249</strain>
    </source>
</reference>
<sequence>MINERSFRTLDLNLLRVFDEVMAERNLTRAAHNLSMTQPAVSNALRRLRDALGDDLVRRAGYGVEPTPTALTLWPTVRDALHQLRASLAPGEFDPRAASNAFVLAMADATAAKIVPGLVDILEDEAPGVSLRVLPLTTRDPRELLESGTADLAIGHFPGVLAELGALHLQEGTPRFVHQRLYDGEYVVVMRRGHPLASGPLTLDAYCAARHLLVSFSGRPFGFVDEALAGLSRKRRVVLTVNQFFTAGRVVANTDLLTVLPRHFVGATGMEHELALRELPLPVPPVHVDSLWHRQAEHQSAHRWLRQAVEVASARGFDLASALAERPATQ</sequence>
<dbReference type="InterPro" id="IPR037402">
    <property type="entry name" value="YidZ_PBP2"/>
</dbReference>
<dbReference type="Gene3D" id="1.10.10.10">
    <property type="entry name" value="Winged helix-like DNA-binding domain superfamily/Winged helix DNA-binding domain"/>
    <property type="match status" value="1"/>
</dbReference>
<keyword evidence="3 6" id="KW-0238">DNA-binding</keyword>
<dbReference type="Proteomes" id="UP001265700">
    <property type="component" value="Unassembled WGS sequence"/>
</dbReference>
<dbReference type="EMBL" id="JAVDWU010000010">
    <property type="protein sequence ID" value="MDR7152142.1"/>
    <property type="molecule type" value="Genomic_DNA"/>
</dbReference>
<dbReference type="InterPro" id="IPR000847">
    <property type="entry name" value="LysR_HTH_N"/>
</dbReference>
<evidence type="ECO:0000256" key="2">
    <source>
        <dbReference type="ARBA" id="ARBA00023015"/>
    </source>
</evidence>
<dbReference type="InterPro" id="IPR050389">
    <property type="entry name" value="LysR-type_TF"/>
</dbReference>
<evidence type="ECO:0000313" key="6">
    <source>
        <dbReference type="EMBL" id="MDR7152142.1"/>
    </source>
</evidence>
<gene>
    <name evidence="6" type="ORF">J2W49_004118</name>
</gene>
<comment type="caution">
    <text evidence="6">The sequence shown here is derived from an EMBL/GenBank/DDBJ whole genome shotgun (WGS) entry which is preliminary data.</text>
</comment>
<dbReference type="Pfam" id="PF03466">
    <property type="entry name" value="LysR_substrate"/>
    <property type="match status" value="1"/>
</dbReference>
<evidence type="ECO:0000256" key="1">
    <source>
        <dbReference type="ARBA" id="ARBA00009437"/>
    </source>
</evidence>
<dbReference type="InterPro" id="IPR036390">
    <property type="entry name" value="WH_DNA-bd_sf"/>
</dbReference>
<dbReference type="Pfam" id="PF00126">
    <property type="entry name" value="HTH_1"/>
    <property type="match status" value="1"/>
</dbReference>
<dbReference type="InterPro" id="IPR036388">
    <property type="entry name" value="WH-like_DNA-bd_sf"/>
</dbReference>
<organism evidence="6 7">
    <name type="scientific">Hydrogenophaga palleronii</name>
    <dbReference type="NCBI Taxonomy" id="65655"/>
    <lineage>
        <taxon>Bacteria</taxon>
        <taxon>Pseudomonadati</taxon>
        <taxon>Pseudomonadota</taxon>
        <taxon>Betaproteobacteria</taxon>
        <taxon>Burkholderiales</taxon>
        <taxon>Comamonadaceae</taxon>
        <taxon>Hydrogenophaga</taxon>
    </lineage>
</organism>
<keyword evidence="4" id="KW-0804">Transcription</keyword>
<dbReference type="PANTHER" id="PTHR30118:SF15">
    <property type="entry name" value="TRANSCRIPTIONAL REGULATORY PROTEIN"/>
    <property type="match status" value="1"/>
</dbReference>
<protein>
    <submittedName>
        <fullName evidence="6">DNA-binding transcriptional LysR family regulator</fullName>
    </submittedName>
</protein>
<dbReference type="CDD" id="cd08417">
    <property type="entry name" value="PBP2_Nitroaromatics_like"/>
    <property type="match status" value="1"/>
</dbReference>
<feature type="domain" description="HTH lysR-type" evidence="5">
    <location>
        <begin position="10"/>
        <end position="67"/>
    </location>
</feature>
<dbReference type="SUPFAM" id="SSF46785">
    <property type="entry name" value="Winged helix' DNA-binding domain"/>
    <property type="match status" value="1"/>
</dbReference>
<dbReference type="PANTHER" id="PTHR30118">
    <property type="entry name" value="HTH-TYPE TRANSCRIPTIONAL REGULATOR LEUO-RELATED"/>
    <property type="match status" value="1"/>
</dbReference>
<evidence type="ECO:0000259" key="5">
    <source>
        <dbReference type="PROSITE" id="PS50931"/>
    </source>
</evidence>
<evidence type="ECO:0000256" key="4">
    <source>
        <dbReference type="ARBA" id="ARBA00023163"/>
    </source>
</evidence>
<comment type="similarity">
    <text evidence="1">Belongs to the LysR transcriptional regulatory family.</text>
</comment>
<evidence type="ECO:0000313" key="7">
    <source>
        <dbReference type="Proteomes" id="UP001265700"/>
    </source>
</evidence>
<proteinExistence type="inferred from homology"/>
<keyword evidence="2" id="KW-0805">Transcription regulation</keyword>
<name>A0ABU1WS72_9BURK</name>
<evidence type="ECO:0000256" key="3">
    <source>
        <dbReference type="ARBA" id="ARBA00023125"/>
    </source>
</evidence>
<dbReference type="InterPro" id="IPR005119">
    <property type="entry name" value="LysR_subst-bd"/>
</dbReference>
<dbReference type="PRINTS" id="PR00039">
    <property type="entry name" value="HTHLYSR"/>
</dbReference>
<keyword evidence="7" id="KW-1185">Reference proteome</keyword>
<accession>A0ABU1WS72</accession>
<dbReference type="SUPFAM" id="SSF53850">
    <property type="entry name" value="Periplasmic binding protein-like II"/>
    <property type="match status" value="1"/>
</dbReference>
<dbReference type="Gene3D" id="3.40.190.10">
    <property type="entry name" value="Periplasmic binding protein-like II"/>
    <property type="match status" value="2"/>
</dbReference>
<dbReference type="PROSITE" id="PS50931">
    <property type="entry name" value="HTH_LYSR"/>
    <property type="match status" value="1"/>
</dbReference>